<evidence type="ECO:0000313" key="2">
    <source>
        <dbReference type="EMBL" id="MBN8661138.1"/>
    </source>
</evidence>
<name>A0A8J7TNL8_9BACT</name>
<dbReference type="EMBL" id="JAFLCK010000016">
    <property type="protein sequence ID" value="MBN8661138.1"/>
    <property type="molecule type" value="Genomic_DNA"/>
</dbReference>
<comment type="caution">
    <text evidence="2">The sequence shown here is derived from an EMBL/GenBank/DDBJ whole genome shotgun (WGS) entry which is preliminary data.</text>
</comment>
<proteinExistence type="predicted"/>
<organism evidence="2 3">
    <name type="scientific">Candidatus Obscuribacter phosphatis</name>
    <dbReference type="NCBI Taxonomy" id="1906157"/>
    <lineage>
        <taxon>Bacteria</taxon>
        <taxon>Bacillati</taxon>
        <taxon>Candidatus Melainabacteria</taxon>
        <taxon>Candidatus Obscuribacterales</taxon>
        <taxon>Candidatus Obscuribacteraceae</taxon>
        <taxon>Candidatus Obscuribacter</taxon>
    </lineage>
</organism>
<feature type="region of interest" description="Disordered" evidence="1">
    <location>
        <begin position="18"/>
        <end position="61"/>
    </location>
</feature>
<dbReference type="Proteomes" id="UP000664277">
    <property type="component" value="Unassembled WGS sequence"/>
</dbReference>
<protein>
    <submittedName>
        <fullName evidence="2">Uncharacterized protein</fullName>
    </submittedName>
</protein>
<feature type="compositionally biased region" description="Polar residues" evidence="1">
    <location>
        <begin position="327"/>
        <end position="340"/>
    </location>
</feature>
<reference evidence="2" key="1">
    <citation type="submission" date="2021-02" db="EMBL/GenBank/DDBJ databases">
        <title>Genome-Resolved Metagenomics of a Microbial Community Performing Photosynthetic Biological Nutrient Removal.</title>
        <authorList>
            <person name="Mcdaniel E.A."/>
        </authorList>
    </citation>
    <scope>NUCLEOTIDE SEQUENCE</scope>
    <source>
        <strain evidence="2">UWPOB_OBS1</strain>
    </source>
</reference>
<accession>A0A8J7TNL8</accession>
<evidence type="ECO:0000256" key="1">
    <source>
        <dbReference type="SAM" id="MobiDB-lite"/>
    </source>
</evidence>
<feature type="compositionally biased region" description="Basic and acidic residues" evidence="1">
    <location>
        <begin position="41"/>
        <end position="60"/>
    </location>
</feature>
<sequence length="1631" mass="179947">MDSISDFKKAKPSETFINDSLHAEIAKGKSERSTESNASKPVEKSKEENESSKPKDDRKHNGFAYELGHSALYSAVQAPVEGMAQTFDHTLGKPFGTKLYEKSKDLLVSAPQATDFGSAEWHGQTIGGAIGVIPWFMACRGAVRGLAEKTALTKSLVVGVDEAAGAKMFSSTGAKLSLEGGITGAVYAGAIKSVEYQGGEHNYWKAKSGAMVQDFATFGTLTASSLGISGALSKSLAPLAERSEVAGQLVPKTVAITSGALSGIPAAAAELGTQYALSGGESKISQDNFIQSAYSFAVAGSALASFHPSVKRLQPDTKQIVEASESATQLKGASEKQSLPSEAPSELHKVNHKANKQSEEFSVYELGKHDFGKYASTKQMFIFTDQPEISTKSSYELAGNMRSIEAPPFSISLKEAGSHFDGLPTAGAFQHFVGSRMVGNLPKAFISERCPEELAYYKLNDLAEALRQIDGTFPPQKKSGLGAMQIDLPATEVQFGDKQIKVEKIAIGEVAHVYKLSLGHEDYAFKVPTDPARHDIHGSAAETAAFALLSKHKVSNLIDFHAANVGKSGWMLTEFVDRAKHREGEPIEAVLDRYTLKLGDDWSANRGPGNVVWDLGGLEPKNLKSPTTLAKFEQLLQSPEGSLVAGRKVDSLPSQDAIKTALALALEHSDNNGQVPRTAVRLLTDAKDVNEILEKSLEKTGAAGRAAFELDRLKGTPYITERFYQAIANPESRLEAAKSIDKLPPHERYRAFETAFAFGEARPLATRAIPSLAPEYKQAAITMAKQDPGSLYVLMDMNLLKTESASDKERAFKLYLDKNSLSTINDSVAIKRSLDDFAGTNDTKRSEFAHIWKGLSAEQTHLNDNLLENIRVNWHRLSREQWRKLSEFDLANLFAVNERYSLTSEGFNEVADRPDLRRYLAQSQTISEVNVDALLGGMWDKLPPDYKRLEGAEMKNVIAVWNIADKKDWETIPAKEAADLANSIGKLGLANSLETAHLFRHADLRQWVKENLVSLSNESWQTKLLMFGAWKSLTESEKKLSFDELCNKITLKTLGQELSKLGIKQDTLNYILALTDKDLPGRKLMKSIYFALATGDCSENAAIRQKSINRINELANQKGSARDFIPEAIMAHVYLQSLYSNRPDILAKIDSLGLTNWHKYDLGRKLTAEPKQSQEIATRAIMKGWLDQAPDVSRICSLVRLAADAKLNNRQIDNLIALAPSEEKLQDIHHLASEQSAAKEYLKAKLNERPRARDLEPNILADRTYVSQLDGYEPSELAKLGQLADSGLSMVQVSLYSKLDREHPQLLKDLLAENATTAQLKDVMRLSAFPAPLSLAIARGSWSGNYRLQQVLAGLRDYGTGKNFHALLTDHLAQGFQLNRTELIRLQREAKQVGYSFQTEATLPQPRNFLKAADTFLDAADGIERLIPSHQPIVLLGRDAWPLLPILKERGRNAMYFLFSRLQYDDESTKRQWLKEIPPGAAVVDTGFSGSIIKAIKKFDPTIGGYLMSTDGSTFPRLLADPREHRRRVQDLEDLPKLIFRTNRHTENGGAVARRDASSRDGDVSHIVVNRSRWWAEYNARSLLKAAGMPEWTAWRYSTFVGLTPQERLGLSNEQAVQRHYESVLTARQGS</sequence>
<feature type="compositionally biased region" description="Basic and acidic residues" evidence="1">
    <location>
        <begin position="21"/>
        <end position="34"/>
    </location>
</feature>
<gene>
    <name evidence="2" type="ORF">J0M35_12295</name>
</gene>
<evidence type="ECO:0000313" key="3">
    <source>
        <dbReference type="Proteomes" id="UP000664277"/>
    </source>
</evidence>
<feature type="region of interest" description="Disordered" evidence="1">
    <location>
        <begin position="327"/>
        <end position="354"/>
    </location>
</feature>